<dbReference type="InterPro" id="IPR035992">
    <property type="entry name" value="Ricin_B-like_lectins"/>
</dbReference>
<dbReference type="OrthoDB" id="4273937at2"/>
<accession>A0A6N7L0V4</accession>
<gene>
    <name evidence="3" type="ORF">F7Q99_29155</name>
</gene>
<dbReference type="CDD" id="cd00161">
    <property type="entry name" value="beta-trefoil_Ricin-like"/>
    <property type="match status" value="1"/>
</dbReference>
<evidence type="ECO:0000256" key="1">
    <source>
        <dbReference type="SAM" id="MobiDB-lite"/>
    </source>
</evidence>
<evidence type="ECO:0000313" key="4">
    <source>
        <dbReference type="Proteomes" id="UP000450000"/>
    </source>
</evidence>
<reference evidence="3 4" key="1">
    <citation type="submission" date="2019-09" db="EMBL/GenBank/DDBJ databases">
        <title>Genome Sequences of Streptomyces kaniharaensis ATCC 21070.</title>
        <authorList>
            <person name="Zhu W."/>
            <person name="De Crecy-Lagard V."/>
            <person name="Richards N.G."/>
        </authorList>
    </citation>
    <scope>NUCLEOTIDE SEQUENCE [LARGE SCALE GENOMIC DNA]</scope>
    <source>
        <strain evidence="3 4">SF-557</strain>
    </source>
</reference>
<evidence type="ECO:0000259" key="2">
    <source>
        <dbReference type="Pfam" id="PF00652"/>
    </source>
</evidence>
<dbReference type="AlphaFoldDB" id="A0A6N7L0V4"/>
<proteinExistence type="predicted"/>
<name>A0A6N7L0V4_9ACTN</name>
<dbReference type="SUPFAM" id="SSF50370">
    <property type="entry name" value="Ricin B-like lectins"/>
    <property type="match status" value="1"/>
</dbReference>
<feature type="domain" description="Ricin B lectin" evidence="2">
    <location>
        <begin position="104"/>
        <end position="233"/>
    </location>
</feature>
<dbReference type="Proteomes" id="UP000450000">
    <property type="component" value="Unassembled WGS sequence"/>
</dbReference>
<dbReference type="InterPro" id="IPR000772">
    <property type="entry name" value="Ricin_B_lectin"/>
</dbReference>
<dbReference type="GO" id="GO:0030246">
    <property type="term" value="F:carbohydrate binding"/>
    <property type="evidence" value="ECO:0007669"/>
    <property type="project" value="UniProtKB-KW"/>
</dbReference>
<organism evidence="3 4">
    <name type="scientific">Streptomyces kaniharaensis</name>
    <dbReference type="NCBI Taxonomy" id="212423"/>
    <lineage>
        <taxon>Bacteria</taxon>
        <taxon>Bacillati</taxon>
        <taxon>Actinomycetota</taxon>
        <taxon>Actinomycetes</taxon>
        <taxon>Kitasatosporales</taxon>
        <taxon>Streptomycetaceae</taxon>
        <taxon>Streptomyces</taxon>
    </lineage>
</organism>
<dbReference type="Pfam" id="PF00652">
    <property type="entry name" value="Ricin_B_lectin"/>
    <property type="match status" value="1"/>
</dbReference>
<dbReference type="Gene3D" id="2.80.10.50">
    <property type="match status" value="1"/>
</dbReference>
<feature type="compositionally biased region" description="Basic and acidic residues" evidence="1">
    <location>
        <begin position="10"/>
        <end position="20"/>
    </location>
</feature>
<comment type="caution">
    <text evidence="3">The sequence shown here is derived from an EMBL/GenBank/DDBJ whole genome shotgun (WGS) entry which is preliminary data.</text>
</comment>
<sequence length="247" mass="26352">MSSTGRRHRRPEDLGRAGRPERHRHRGELHLLIRPDHVLPTTCTEGRTMRNKLAAVAAAIVPATINGENTTMRKRIAKIAAVAAAPLLAATLGTGTAHAGSSGGEIRFSNGYCLDVSGGNFVSGATVQLWGCNGTSAQQWWLAQTDSTHFQVQAARSNDPNGRLLCLNNWEGGDVTGNHMRLYPCSAGSAGDTQFNWVYKGNGKQMQPRVASANCVDAWGGLYQGAEARLYGCTDAAGENIISNPPL</sequence>
<feature type="region of interest" description="Disordered" evidence="1">
    <location>
        <begin position="1"/>
        <end position="27"/>
    </location>
</feature>
<dbReference type="PROSITE" id="PS50231">
    <property type="entry name" value="RICIN_B_LECTIN"/>
    <property type="match status" value="1"/>
</dbReference>
<evidence type="ECO:0000313" key="3">
    <source>
        <dbReference type="EMBL" id="MQS16188.1"/>
    </source>
</evidence>
<dbReference type="EMBL" id="WBOF01000002">
    <property type="protein sequence ID" value="MQS16188.1"/>
    <property type="molecule type" value="Genomic_DNA"/>
</dbReference>
<keyword evidence="3" id="KW-0430">Lectin</keyword>
<keyword evidence="4" id="KW-1185">Reference proteome</keyword>
<protein>
    <submittedName>
        <fullName evidence="3">Ricin-type beta-trefoil lectin domain protein</fullName>
    </submittedName>
</protein>